<reference evidence="12" key="1">
    <citation type="submission" date="2016-10" db="EMBL/GenBank/DDBJ databases">
        <authorList>
            <person name="Varghese N."/>
            <person name="Submissions S."/>
        </authorList>
    </citation>
    <scope>NUCLEOTIDE SEQUENCE [LARGE SCALE GENOMIC DNA]</scope>
    <source>
        <strain evidence="12">DSM 45419</strain>
    </source>
</reference>
<evidence type="ECO:0000256" key="9">
    <source>
        <dbReference type="PROSITE-ProRule" id="PRU00560"/>
    </source>
</evidence>
<evidence type="ECO:0000256" key="4">
    <source>
        <dbReference type="ARBA" id="ARBA00022840"/>
    </source>
</evidence>
<feature type="domain" description="UvrD-like helicase ATP-binding" evidence="10">
    <location>
        <begin position="259"/>
        <end position="563"/>
    </location>
</feature>
<dbReference type="InterPro" id="IPR014016">
    <property type="entry name" value="UvrD-like_ATP-bd"/>
</dbReference>
<comment type="catalytic activity">
    <reaction evidence="6">
        <text>Couples ATP hydrolysis with the unwinding of duplex DNA by translocating in the 3'-5' direction.</text>
        <dbReference type="EC" id="5.6.2.4"/>
    </reaction>
</comment>
<dbReference type="GO" id="GO:0005829">
    <property type="term" value="C:cytosol"/>
    <property type="evidence" value="ECO:0007669"/>
    <property type="project" value="TreeGrafter"/>
</dbReference>
<evidence type="ECO:0000256" key="8">
    <source>
        <dbReference type="ARBA" id="ARBA00048988"/>
    </source>
</evidence>
<dbReference type="GO" id="GO:0000725">
    <property type="term" value="P:recombinational repair"/>
    <property type="evidence" value="ECO:0007669"/>
    <property type="project" value="TreeGrafter"/>
</dbReference>
<proteinExistence type="predicted"/>
<dbReference type="STRING" id="1137991.SAMN05660642_02463"/>
<dbReference type="RefSeq" id="WP_091218364.1">
    <property type="nucleotide sequence ID" value="NZ_FNHE01000005.1"/>
</dbReference>
<dbReference type="GO" id="GO:0003677">
    <property type="term" value="F:DNA binding"/>
    <property type="evidence" value="ECO:0007669"/>
    <property type="project" value="InterPro"/>
</dbReference>
<accession>A0A1G9T2C5</accession>
<gene>
    <name evidence="11" type="ORF">SAMN05660642_02463</name>
</gene>
<keyword evidence="1 9" id="KW-0547">Nucleotide-binding</keyword>
<dbReference type="SUPFAM" id="SSF52540">
    <property type="entry name" value="P-loop containing nucleoside triphosphate hydrolases"/>
    <property type="match status" value="1"/>
</dbReference>
<evidence type="ECO:0000256" key="6">
    <source>
        <dbReference type="ARBA" id="ARBA00034617"/>
    </source>
</evidence>
<name>A0A1G9T2C5_9ACTN</name>
<dbReference type="Proteomes" id="UP000198680">
    <property type="component" value="Unassembled WGS sequence"/>
</dbReference>
<dbReference type="OrthoDB" id="3196525at2"/>
<evidence type="ECO:0000256" key="5">
    <source>
        <dbReference type="ARBA" id="ARBA00023235"/>
    </source>
</evidence>
<comment type="catalytic activity">
    <reaction evidence="8">
        <text>ATP + H2O = ADP + phosphate + H(+)</text>
        <dbReference type="Rhea" id="RHEA:13065"/>
        <dbReference type="ChEBI" id="CHEBI:15377"/>
        <dbReference type="ChEBI" id="CHEBI:15378"/>
        <dbReference type="ChEBI" id="CHEBI:30616"/>
        <dbReference type="ChEBI" id="CHEBI:43474"/>
        <dbReference type="ChEBI" id="CHEBI:456216"/>
        <dbReference type="EC" id="5.6.2.4"/>
    </reaction>
</comment>
<dbReference type="InterPro" id="IPR027417">
    <property type="entry name" value="P-loop_NTPase"/>
</dbReference>
<keyword evidence="5" id="KW-0413">Isomerase</keyword>
<evidence type="ECO:0000259" key="10">
    <source>
        <dbReference type="PROSITE" id="PS51198"/>
    </source>
</evidence>
<dbReference type="InterPro" id="IPR000212">
    <property type="entry name" value="DNA_helicase_UvrD/REP"/>
</dbReference>
<dbReference type="AlphaFoldDB" id="A0A1G9T2C5"/>
<dbReference type="GO" id="GO:0005524">
    <property type="term" value="F:ATP binding"/>
    <property type="evidence" value="ECO:0007669"/>
    <property type="project" value="UniProtKB-UniRule"/>
</dbReference>
<dbReference type="PANTHER" id="PTHR11070">
    <property type="entry name" value="UVRD / RECB / PCRA DNA HELICASE FAMILY MEMBER"/>
    <property type="match status" value="1"/>
</dbReference>
<dbReference type="InterPro" id="IPR014017">
    <property type="entry name" value="DNA_helicase_UvrD-like_C"/>
</dbReference>
<evidence type="ECO:0000313" key="12">
    <source>
        <dbReference type="Proteomes" id="UP000198680"/>
    </source>
</evidence>
<sequence>MANVIMSKQFTKDLDVDGSLRPRAWEFLHKLMADHTVPGLHIEPINGSRDSRVRTGRVNDNYRAVLFLVAEQPEPNFVLAAIKKHDEANRLAARLTLRVNPVNGVLEFFDEEAVVTAPGPQPVIRPRVEDDVPGPLSGFKTSELTDVLGLPAPLAEAAVTAGDEDALLSLAADAPAWQADALLQLATGTAPEDIAAALRESAEAVGAEPGATADPVTEAERVERALSHPASQMEFVTIVDDDQLTQVLSGSFAAWRVFLHPDQRAYAYRDTYRGAFRLSGGAGTGKTVVALHRAHFLSQQNPKARIVLTTYTTTLADSLRAGLNELDPELALASALGASGVHVVGIDKLAREALAKAGDRALRAVSTHLGSLSLQGELALRDNEDRQLWEESVATAGESLPPHLRTPTFLTAEYRSVILGNGVTTREEYARVPRTGRGVRLSRAERLGVWAVVEAYRRRLSMEGKATFAELAALASAAVAAARPDGLADHVIVDEAQDLHTGHWRLLRSLVPAGPNELFICEDSHQRIYGEKVVLGRLGINIQGRSRRLTLNYRTTAQNLRFAVGVLEGAEVTDLEGEGEDVSGYRSPLRGPRPRLLPTPSLPAELDQIADVLKGWLAEPDVEPASLAVLVRSGAVRDLVQRGLADRQVTVQTVEGRRSRTAPAPSLLTMHRAKGLEFRKVVLAGVDESQVPAGRVIGQYPDDDRGDALVRERLLLYVASSRARDELVVTWHGSASPFLPSPLA</sequence>
<dbReference type="EMBL" id="FNHE01000005">
    <property type="protein sequence ID" value="SDM41768.1"/>
    <property type="molecule type" value="Genomic_DNA"/>
</dbReference>
<keyword evidence="4 9" id="KW-0067">ATP-binding</keyword>
<evidence type="ECO:0000256" key="1">
    <source>
        <dbReference type="ARBA" id="ARBA00022741"/>
    </source>
</evidence>
<protein>
    <recommendedName>
        <fullName evidence="7">DNA 3'-5' helicase</fullName>
        <ecNumber evidence="7">5.6.2.4</ecNumber>
    </recommendedName>
</protein>
<keyword evidence="2 9" id="KW-0378">Hydrolase</keyword>
<dbReference type="Pfam" id="PF00580">
    <property type="entry name" value="UvrD-helicase"/>
    <property type="match status" value="1"/>
</dbReference>
<dbReference type="PANTHER" id="PTHR11070:SF45">
    <property type="entry name" value="DNA 3'-5' HELICASE"/>
    <property type="match status" value="1"/>
</dbReference>
<dbReference type="Pfam" id="PF13361">
    <property type="entry name" value="UvrD_C"/>
    <property type="match status" value="1"/>
</dbReference>
<dbReference type="EC" id="5.6.2.4" evidence="7"/>
<evidence type="ECO:0000256" key="2">
    <source>
        <dbReference type="ARBA" id="ARBA00022801"/>
    </source>
</evidence>
<evidence type="ECO:0000256" key="3">
    <source>
        <dbReference type="ARBA" id="ARBA00022806"/>
    </source>
</evidence>
<organism evidence="11 12">
    <name type="scientific">Geodermatophilus siccatus</name>
    <dbReference type="NCBI Taxonomy" id="1137991"/>
    <lineage>
        <taxon>Bacteria</taxon>
        <taxon>Bacillati</taxon>
        <taxon>Actinomycetota</taxon>
        <taxon>Actinomycetes</taxon>
        <taxon>Geodermatophilales</taxon>
        <taxon>Geodermatophilaceae</taxon>
        <taxon>Geodermatophilus</taxon>
    </lineage>
</organism>
<dbReference type="GO" id="GO:0043138">
    <property type="term" value="F:3'-5' DNA helicase activity"/>
    <property type="evidence" value="ECO:0007669"/>
    <property type="project" value="UniProtKB-EC"/>
</dbReference>
<dbReference type="GO" id="GO:0016887">
    <property type="term" value="F:ATP hydrolysis activity"/>
    <property type="evidence" value="ECO:0007669"/>
    <property type="project" value="RHEA"/>
</dbReference>
<evidence type="ECO:0000313" key="11">
    <source>
        <dbReference type="EMBL" id="SDM41768.1"/>
    </source>
</evidence>
<keyword evidence="12" id="KW-1185">Reference proteome</keyword>
<feature type="binding site" evidence="9">
    <location>
        <begin position="280"/>
        <end position="287"/>
    </location>
    <ligand>
        <name>ATP</name>
        <dbReference type="ChEBI" id="CHEBI:30616"/>
    </ligand>
</feature>
<dbReference type="Gene3D" id="3.40.50.300">
    <property type="entry name" value="P-loop containing nucleotide triphosphate hydrolases"/>
    <property type="match status" value="2"/>
</dbReference>
<keyword evidence="3 9" id="KW-0347">Helicase</keyword>
<evidence type="ECO:0000256" key="7">
    <source>
        <dbReference type="ARBA" id="ARBA00034808"/>
    </source>
</evidence>
<dbReference type="PROSITE" id="PS51198">
    <property type="entry name" value="UVRD_HELICASE_ATP_BIND"/>
    <property type="match status" value="1"/>
</dbReference>